<sequence>MDNIMSEMSSENVSEKNIVESASLQQISSTGLFHRYQCFDNSNQGKSIEDATYIAYILSDLNVSVPYKW</sequence>
<name>A0A9Q0MUC1_9DIPT</name>
<reference evidence="1" key="1">
    <citation type="submission" date="2022-07" db="EMBL/GenBank/DDBJ databases">
        <authorList>
            <person name="Trinca V."/>
            <person name="Uliana J.V.C."/>
            <person name="Torres T.T."/>
            <person name="Ward R.J."/>
            <person name="Monesi N."/>
        </authorList>
    </citation>
    <scope>NUCLEOTIDE SEQUENCE</scope>
    <source>
        <strain evidence="1">HSMRA1968</strain>
        <tissue evidence="1">Whole embryos</tissue>
    </source>
</reference>
<organism evidence="1 2">
    <name type="scientific">Pseudolycoriella hygida</name>
    <dbReference type="NCBI Taxonomy" id="35572"/>
    <lineage>
        <taxon>Eukaryota</taxon>
        <taxon>Metazoa</taxon>
        <taxon>Ecdysozoa</taxon>
        <taxon>Arthropoda</taxon>
        <taxon>Hexapoda</taxon>
        <taxon>Insecta</taxon>
        <taxon>Pterygota</taxon>
        <taxon>Neoptera</taxon>
        <taxon>Endopterygota</taxon>
        <taxon>Diptera</taxon>
        <taxon>Nematocera</taxon>
        <taxon>Sciaroidea</taxon>
        <taxon>Sciaridae</taxon>
        <taxon>Pseudolycoriella</taxon>
    </lineage>
</organism>
<protein>
    <submittedName>
        <fullName evidence="1">Uncharacterized protein</fullName>
    </submittedName>
</protein>
<evidence type="ECO:0000313" key="2">
    <source>
        <dbReference type="Proteomes" id="UP001151699"/>
    </source>
</evidence>
<accession>A0A9Q0MUC1</accession>
<comment type="caution">
    <text evidence="1">The sequence shown here is derived from an EMBL/GenBank/DDBJ whole genome shotgun (WGS) entry which is preliminary data.</text>
</comment>
<dbReference type="EMBL" id="WJQU01000003">
    <property type="protein sequence ID" value="KAJ6637294.1"/>
    <property type="molecule type" value="Genomic_DNA"/>
</dbReference>
<keyword evidence="2" id="KW-1185">Reference proteome</keyword>
<proteinExistence type="predicted"/>
<dbReference type="Proteomes" id="UP001151699">
    <property type="component" value="Chromosome X"/>
</dbReference>
<gene>
    <name evidence="1" type="ORF">Bhyg_10024</name>
</gene>
<dbReference type="AlphaFoldDB" id="A0A9Q0MUC1"/>
<evidence type="ECO:0000313" key="1">
    <source>
        <dbReference type="EMBL" id="KAJ6637294.1"/>
    </source>
</evidence>